<sequence>MNAIYLILNDLSKLDDVLAIFYDNGCGATTLDSVGLGKILINNKVDIPIFAGMRRIIEGNKPYNKTIISMIRTEDKLREVIVKINKELDYDNNPGVGFMFVTPVSECYGLNLDD</sequence>
<dbReference type="Proteomes" id="UP000184447">
    <property type="component" value="Unassembled WGS sequence"/>
</dbReference>
<dbReference type="AlphaFoldDB" id="A0A1M5ULQ6"/>
<name>A0A1M5ULQ6_9CLOT</name>
<dbReference type="RefSeq" id="WP_073338096.1">
    <property type="nucleotide sequence ID" value="NZ_FQXM01000008.1"/>
</dbReference>
<gene>
    <name evidence="1" type="ORF">SAMN02745207_01795</name>
</gene>
<dbReference type="InterPro" id="IPR011322">
    <property type="entry name" value="N-reg_PII-like_a/b"/>
</dbReference>
<reference evidence="1 2" key="1">
    <citation type="submission" date="2016-11" db="EMBL/GenBank/DDBJ databases">
        <authorList>
            <person name="Jaros S."/>
            <person name="Januszkiewicz K."/>
            <person name="Wedrychowicz H."/>
        </authorList>
    </citation>
    <scope>NUCLEOTIDE SEQUENCE [LARGE SCALE GENOMIC DNA]</scope>
    <source>
        <strain evidence="1 2">DSM 8605</strain>
    </source>
</reference>
<organism evidence="1 2">
    <name type="scientific">Clostridium grantii DSM 8605</name>
    <dbReference type="NCBI Taxonomy" id="1121316"/>
    <lineage>
        <taxon>Bacteria</taxon>
        <taxon>Bacillati</taxon>
        <taxon>Bacillota</taxon>
        <taxon>Clostridia</taxon>
        <taxon>Eubacteriales</taxon>
        <taxon>Clostridiaceae</taxon>
        <taxon>Clostridium</taxon>
    </lineage>
</organism>
<accession>A0A1M5ULQ6</accession>
<evidence type="ECO:0000313" key="2">
    <source>
        <dbReference type="Proteomes" id="UP000184447"/>
    </source>
</evidence>
<dbReference type="OrthoDB" id="9810781at2"/>
<proteinExistence type="predicted"/>
<keyword evidence="2" id="KW-1185">Reference proteome</keyword>
<dbReference type="EMBL" id="FQXM01000008">
    <property type="protein sequence ID" value="SHH63643.1"/>
    <property type="molecule type" value="Genomic_DNA"/>
</dbReference>
<dbReference type="SUPFAM" id="SSF54913">
    <property type="entry name" value="GlnB-like"/>
    <property type="match status" value="1"/>
</dbReference>
<dbReference type="STRING" id="1121316.SAMN02745207_01795"/>
<evidence type="ECO:0000313" key="1">
    <source>
        <dbReference type="EMBL" id="SHH63643.1"/>
    </source>
</evidence>
<protein>
    <recommendedName>
        <fullName evidence="3">Nitrogen regulatory protein P-II family</fullName>
    </recommendedName>
</protein>
<evidence type="ECO:0008006" key="3">
    <source>
        <dbReference type="Google" id="ProtNLM"/>
    </source>
</evidence>